<dbReference type="InterPro" id="IPR045258">
    <property type="entry name" value="ACAP1/2/3-like"/>
</dbReference>
<keyword evidence="1" id="KW-0479">Metal-binding</keyword>
<feature type="region of interest" description="Disordered" evidence="6">
    <location>
        <begin position="532"/>
        <end position="626"/>
    </location>
</feature>
<dbReference type="InterPro" id="IPR038508">
    <property type="entry name" value="ArfGAP_dom_sf"/>
</dbReference>
<feature type="repeat" description="ANK" evidence="4">
    <location>
        <begin position="742"/>
        <end position="774"/>
    </location>
</feature>
<evidence type="ECO:0000256" key="6">
    <source>
        <dbReference type="SAM" id="MobiDB-lite"/>
    </source>
</evidence>
<keyword evidence="2 5" id="KW-0863">Zinc-finger</keyword>
<dbReference type="Gene3D" id="1.25.40.20">
    <property type="entry name" value="Ankyrin repeat-containing domain"/>
    <property type="match status" value="1"/>
</dbReference>
<dbReference type="PROSITE" id="PS50088">
    <property type="entry name" value="ANK_REPEAT"/>
    <property type="match status" value="2"/>
</dbReference>
<feature type="compositionally biased region" description="Low complexity" evidence="6">
    <location>
        <begin position="387"/>
        <end position="400"/>
    </location>
</feature>
<dbReference type="PROSITE" id="PS50003">
    <property type="entry name" value="PH_DOMAIN"/>
    <property type="match status" value="1"/>
</dbReference>
<feature type="compositionally biased region" description="Basic residues" evidence="6">
    <location>
        <begin position="542"/>
        <end position="561"/>
    </location>
</feature>
<feature type="domain" description="PH" evidence="7">
    <location>
        <begin position="259"/>
        <end position="355"/>
    </location>
</feature>
<dbReference type="PRINTS" id="PR00405">
    <property type="entry name" value="REVINTRACTNG"/>
</dbReference>
<dbReference type="SUPFAM" id="SSF50729">
    <property type="entry name" value="PH domain-like"/>
    <property type="match status" value="1"/>
</dbReference>
<dbReference type="Gene3D" id="1.10.220.150">
    <property type="entry name" value="Arf GTPase activating protein"/>
    <property type="match status" value="1"/>
</dbReference>
<dbReference type="Proteomes" id="UP001148838">
    <property type="component" value="Unassembled WGS sequence"/>
</dbReference>
<evidence type="ECO:0000256" key="2">
    <source>
        <dbReference type="ARBA" id="ARBA00022771"/>
    </source>
</evidence>
<dbReference type="PANTHER" id="PTHR23180:SF399">
    <property type="entry name" value="BLOWN FUSE, ISOFORM A-RELATED"/>
    <property type="match status" value="1"/>
</dbReference>
<dbReference type="Pfam" id="PF01412">
    <property type="entry name" value="ArfGap"/>
    <property type="match status" value="1"/>
</dbReference>
<dbReference type="SUPFAM" id="SSF57863">
    <property type="entry name" value="ArfGap/RecO-like zinc finger"/>
    <property type="match status" value="1"/>
</dbReference>
<feature type="compositionally biased region" description="Basic and acidic residues" evidence="6">
    <location>
        <begin position="880"/>
        <end position="897"/>
    </location>
</feature>
<dbReference type="Gene3D" id="1.20.1270.60">
    <property type="entry name" value="Arfaptin homology (AH) domain/BAR domain"/>
    <property type="match status" value="1"/>
</dbReference>
<keyword evidence="4" id="KW-0040">ANK repeat</keyword>
<dbReference type="SMART" id="SM00105">
    <property type="entry name" value="ArfGap"/>
    <property type="match status" value="1"/>
</dbReference>
<evidence type="ECO:0000259" key="7">
    <source>
        <dbReference type="PROSITE" id="PS50003"/>
    </source>
</evidence>
<name>A0ABQ8RY50_PERAM</name>
<comment type="caution">
    <text evidence="9">The sequence shown here is derived from an EMBL/GenBank/DDBJ whole genome shotgun (WGS) entry which is preliminary data.</text>
</comment>
<keyword evidence="3" id="KW-0862">Zinc</keyword>
<dbReference type="InterPro" id="IPR001849">
    <property type="entry name" value="PH_domain"/>
</dbReference>
<evidence type="ECO:0000256" key="3">
    <source>
        <dbReference type="ARBA" id="ARBA00022833"/>
    </source>
</evidence>
<sequence>MESVIEIQECLRDSPKFRAILEEQEADIEQLEHRLDKILKMCGLMVDVGKSYVAQQSQFANSLWDLSSYFREDTDIMVCLNKLIHALQEMNKFHTILLDQASRTILKNLTSFVKGDIKNVRESRHYFEKISGDLDSALLRNSQAPRSRPAEAEEAQNLLCATRSCFRHTALDHVHNLSLLQARKKPEVLGTLLSYMHACSTYFHQGSDLCQDLDPFFKKLADDVVELRQQCSKLEKQMENRHTYVTSKDFVPPPGCNGAPHMEGYLYKRTSNAFKTWNRRWFTLQDNQLVYRKRSGEDAVTVMEEDLRLCSVKPVLEGDRRFCFEVLSPAKSHMLQADSDEMFQSWISAMQQGIGAAIQLSISEEGSLAGANVGSIGATSNGGGKDSGASHSPSGSSAGDPVDKPSPERQRRNRMWEQILKIPGNDHCCDCGNVNPRWASINLGITLCIECSGVHRSLGVHYSKVRSLTLDAWEPEILKVMAELGNSIVNKVYEANIDPNIARATPKCHGNVREAWIKAKYVERQFVKQLAVVPSSSPDHRSSRHLSVRKWSVRKLRRRPRSRDSRGEKKSQSASRLPAVSEAKTTSPNSDVRTSTDEDIRTKDLDSTTPSPKASDESSPKDSDYSTEHADVLMFGKNFENQPLDDSIELSSDQDSTGGEEDEFIGEEDISKLHSDLLLYKAAAAHNVPVMCQALALGADKLWNNMEDKSRSAIHQAIISGSVMAVEFLLLNGAKINAQDSDGKTPLHLATELGHTAQVCLLLKHRANQHLKDSEGTEPLAIAVKEANADIVTLLRLGLLNEQMKASELGSSGDDTFNDVVRDFSQLAYSHPERHSVAMSRTGNKTSSRRHDKLMLPSFVRSSARKLFPRSSSAKRNSKKQPELSLQDKDESNVLLQ</sequence>
<evidence type="ECO:0000259" key="8">
    <source>
        <dbReference type="PROSITE" id="PS50115"/>
    </source>
</evidence>
<dbReference type="SUPFAM" id="SSF48403">
    <property type="entry name" value="Ankyrin repeat"/>
    <property type="match status" value="1"/>
</dbReference>
<accession>A0ABQ8RY50</accession>
<feature type="domain" description="Arf-GAP" evidence="8">
    <location>
        <begin position="413"/>
        <end position="540"/>
    </location>
</feature>
<feature type="compositionally biased region" description="Basic and acidic residues" evidence="6">
    <location>
        <begin position="401"/>
        <end position="410"/>
    </location>
</feature>
<dbReference type="SUPFAM" id="SSF103657">
    <property type="entry name" value="BAR/IMD domain-like"/>
    <property type="match status" value="1"/>
</dbReference>
<dbReference type="InterPro" id="IPR001164">
    <property type="entry name" value="ArfGAP_dom"/>
</dbReference>
<dbReference type="CDD" id="cd08835">
    <property type="entry name" value="ArfGap_ACAP"/>
    <property type="match status" value="1"/>
</dbReference>
<evidence type="ECO:0000256" key="4">
    <source>
        <dbReference type="PROSITE-ProRule" id="PRU00023"/>
    </source>
</evidence>
<dbReference type="Gene3D" id="2.30.29.30">
    <property type="entry name" value="Pleckstrin-homology domain (PH domain)/Phosphotyrosine-binding domain (PTB)"/>
    <property type="match status" value="1"/>
</dbReference>
<dbReference type="InterPro" id="IPR027267">
    <property type="entry name" value="AH/BAR_dom_sf"/>
</dbReference>
<reference evidence="9 10" key="1">
    <citation type="journal article" date="2022" name="Allergy">
        <title>Genome assembly and annotation of Periplaneta americana reveal a comprehensive cockroach allergen profile.</title>
        <authorList>
            <person name="Wang L."/>
            <person name="Xiong Q."/>
            <person name="Saelim N."/>
            <person name="Wang L."/>
            <person name="Nong W."/>
            <person name="Wan A.T."/>
            <person name="Shi M."/>
            <person name="Liu X."/>
            <person name="Cao Q."/>
            <person name="Hui J.H.L."/>
            <person name="Sookrung N."/>
            <person name="Leung T.F."/>
            <person name="Tungtrongchitr A."/>
            <person name="Tsui S.K.W."/>
        </authorList>
    </citation>
    <scope>NUCLEOTIDE SEQUENCE [LARGE SCALE GENOMIC DNA]</scope>
    <source>
        <strain evidence="9">PWHHKU_190912</strain>
    </source>
</reference>
<feature type="compositionally biased region" description="Basic and acidic residues" evidence="6">
    <location>
        <begin position="614"/>
        <end position="626"/>
    </location>
</feature>
<dbReference type="Pfam" id="PF16746">
    <property type="entry name" value="BAR_3"/>
    <property type="match status" value="1"/>
</dbReference>
<dbReference type="InterPro" id="IPR002110">
    <property type="entry name" value="Ankyrin_rpt"/>
</dbReference>
<evidence type="ECO:0000313" key="9">
    <source>
        <dbReference type="EMBL" id="KAJ4426574.1"/>
    </source>
</evidence>
<dbReference type="SMART" id="SM00233">
    <property type="entry name" value="PH"/>
    <property type="match status" value="1"/>
</dbReference>
<dbReference type="SMART" id="SM00248">
    <property type="entry name" value="ANK"/>
    <property type="match status" value="3"/>
</dbReference>
<dbReference type="InterPro" id="IPR037278">
    <property type="entry name" value="ARFGAP/RecO"/>
</dbReference>
<gene>
    <name evidence="9" type="ORF">ANN_26372</name>
</gene>
<feature type="region of interest" description="Disordered" evidence="6">
    <location>
        <begin position="643"/>
        <end position="663"/>
    </location>
</feature>
<dbReference type="Pfam" id="PF00169">
    <property type="entry name" value="PH"/>
    <property type="match status" value="1"/>
</dbReference>
<feature type="compositionally biased region" description="Basic and acidic residues" evidence="6">
    <location>
        <begin position="562"/>
        <end position="571"/>
    </location>
</feature>
<dbReference type="InterPro" id="IPR004148">
    <property type="entry name" value="BAR_dom"/>
</dbReference>
<evidence type="ECO:0000256" key="1">
    <source>
        <dbReference type="ARBA" id="ARBA00022723"/>
    </source>
</evidence>
<feature type="region of interest" description="Disordered" evidence="6">
    <location>
        <begin position="379"/>
        <end position="411"/>
    </location>
</feature>
<dbReference type="Pfam" id="PF12796">
    <property type="entry name" value="Ank_2"/>
    <property type="match status" value="1"/>
</dbReference>
<feature type="compositionally biased region" description="Basic and acidic residues" evidence="6">
    <location>
        <begin position="594"/>
        <end position="606"/>
    </location>
</feature>
<dbReference type="CDD" id="cd07603">
    <property type="entry name" value="BAR_ACAPs"/>
    <property type="match status" value="1"/>
</dbReference>
<dbReference type="InterPro" id="IPR011993">
    <property type="entry name" value="PH-like_dom_sf"/>
</dbReference>
<dbReference type="CDD" id="cd13250">
    <property type="entry name" value="PH_ACAP"/>
    <property type="match status" value="1"/>
</dbReference>
<protein>
    <submittedName>
        <fullName evidence="9">Uncharacterized protein</fullName>
    </submittedName>
</protein>
<proteinExistence type="predicted"/>
<keyword evidence="10" id="KW-1185">Reference proteome</keyword>
<feature type="compositionally biased region" description="Polar residues" evidence="6">
    <location>
        <begin position="583"/>
        <end position="593"/>
    </location>
</feature>
<evidence type="ECO:0000256" key="5">
    <source>
        <dbReference type="PROSITE-ProRule" id="PRU00288"/>
    </source>
</evidence>
<feature type="repeat" description="ANK" evidence="4">
    <location>
        <begin position="709"/>
        <end position="741"/>
    </location>
</feature>
<evidence type="ECO:0000313" key="10">
    <source>
        <dbReference type="Proteomes" id="UP001148838"/>
    </source>
</evidence>
<dbReference type="PANTHER" id="PTHR23180">
    <property type="entry name" value="CENTAURIN/ARF"/>
    <property type="match status" value="1"/>
</dbReference>
<dbReference type="EMBL" id="JAJSOF020000039">
    <property type="protein sequence ID" value="KAJ4426574.1"/>
    <property type="molecule type" value="Genomic_DNA"/>
</dbReference>
<dbReference type="PROSITE" id="PS50115">
    <property type="entry name" value="ARFGAP"/>
    <property type="match status" value="1"/>
</dbReference>
<dbReference type="PROSITE" id="PS50297">
    <property type="entry name" value="ANK_REP_REGION"/>
    <property type="match status" value="2"/>
</dbReference>
<organism evidence="9 10">
    <name type="scientific">Periplaneta americana</name>
    <name type="common">American cockroach</name>
    <name type="synonym">Blatta americana</name>
    <dbReference type="NCBI Taxonomy" id="6978"/>
    <lineage>
        <taxon>Eukaryota</taxon>
        <taxon>Metazoa</taxon>
        <taxon>Ecdysozoa</taxon>
        <taxon>Arthropoda</taxon>
        <taxon>Hexapoda</taxon>
        <taxon>Insecta</taxon>
        <taxon>Pterygota</taxon>
        <taxon>Neoptera</taxon>
        <taxon>Polyneoptera</taxon>
        <taxon>Dictyoptera</taxon>
        <taxon>Blattodea</taxon>
        <taxon>Blattoidea</taxon>
        <taxon>Blattidae</taxon>
        <taxon>Blattinae</taxon>
        <taxon>Periplaneta</taxon>
    </lineage>
</organism>
<feature type="region of interest" description="Disordered" evidence="6">
    <location>
        <begin position="832"/>
        <end position="897"/>
    </location>
</feature>
<dbReference type="InterPro" id="IPR036770">
    <property type="entry name" value="Ankyrin_rpt-contain_sf"/>
</dbReference>